<evidence type="ECO:0000313" key="3">
    <source>
        <dbReference type="Proteomes" id="UP000268844"/>
    </source>
</evidence>
<name>A0A447ICW4_9HYPH</name>
<dbReference type="InterPro" id="IPR025282">
    <property type="entry name" value="DUF4214"/>
</dbReference>
<reference evidence="2 3" key="1">
    <citation type="submission" date="2018-12" db="EMBL/GenBank/DDBJ databases">
        <authorList>
            <person name="Criscuolo A."/>
        </authorList>
    </citation>
    <scope>NUCLEOTIDE SEQUENCE [LARGE SCALE GENOMIC DNA]</scope>
    <source>
        <strain evidence="2">ACIP1116281</strain>
    </source>
</reference>
<dbReference type="RefSeq" id="WP_126150845.1">
    <property type="nucleotide sequence ID" value="NZ_JBHTMH010000001.1"/>
</dbReference>
<dbReference type="InterPro" id="IPR038255">
    <property type="entry name" value="PBS_linker_sf"/>
</dbReference>
<accession>A0A447ICW4</accession>
<dbReference type="AlphaFoldDB" id="A0A447ICW4"/>
<evidence type="ECO:0000259" key="1">
    <source>
        <dbReference type="Pfam" id="PF13946"/>
    </source>
</evidence>
<organism evidence="2 3">
    <name type="scientific">Devosia equisanguinis</name>
    <dbReference type="NCBI Taxonomy" id="2490941"/>
    <lineage>
        <taxon>Bacteria</taxon>
        <taxon>Pseudomonadati</taxon>
        <taxon>Pseudomonadota</taxon>
        <taxon>Alphaproteobacteria</taxon>
        <taxon>Hyphomicrobiales</taxon>
        <taxon>Devosiaceae</taxon>
        <taxon>Devosia</taxon>
    </lineage>
</organism>
<feature type="domain" description="DUF4214" evidence="1">
    <location>
        <begin position="210"/>
        <end position="282"/>
    </location>
</feature>
<dbReference type="OrthoDB" id="9342475at2"/>
<sequence>MTTINMTIGDLKGFIDLSKAMVGGLVITDFGALFDKIEQLLRGFGQWTPELEANMALAKEALLANPGLFDIGKATFVSSVDELLAKYPADTLLSDIPEFSGDGGGTGLPPVTSYGDIDIAKILAVFADVNVNYDKASGIVSVDGAGYAYKLPDVERLEFNDGFLAFDFDGPAGQLVRLYKAALDRDADFEGLGYWIRHQDNKLSSLADVADSFMASPEFLARFRTEATVSDADFIALLYKHTLGRVEDKEGFDYWVGKLEAGETNRKDLLVFFSESDENKANALETYADGIWYL</sequence>
<gene>
    <name evidence="2" type="ORF">DEVEQU_02445</name>
</gene>
<dbReference type="Pfam" id="PF13946">
    <property type="entry name" value="DUF4214"/>
    <property type="match status" value="1"/>
</dbReference>
<proteinExistence type="predicted"/>
<dbReference type="Proteomes" id="UP000268844">
    <property type="component" value="Unassembled WGS sequence"/>
</dbReference>
<dbReference type="EMBL" id="UZWD01000030">
    <property type="protein sequence ID" value="VDS05304.1"/>
    <property type="molecule type" value="Genomic_DNA"/>
</dbReference>
<dbReference type="Gene3D" id="1.10.3130.20">
    <property type="entry name" value="Phycobilisome linker domain"/>
    <property type="match status" value="1"/>
</dbReference>
<protein>
    <recommendedName>
        <fullName evidence="1">DUF4214 domain-containing protein</fullName>
    </recommendedName>
</protein>
<evidence type="ECO:0000313" key="2">
    <source>
        <dbReference type="EMBL" id="VDS05304.1"/>
    </source>
</evidence>
<keyword evidence="3" id="KW-1185">Reference proteome</keyword>